<organism evidence="1 2">
    <name type="scientific">Thermogladius calderae (strain DSM 22663 / VKM B-2946 / 1633)</name>
    <dbReference type="NCBI Taxonomy" id="1184251"/>
    <lineage>
        <taxon>Archaea</taxon>
        <taxon>Thermoproteota</taxon>
        <taxon>Thermoprotei</taxon>
        <taxon>Desulfurococcales</taxon>
        <taxon>Desulfurococcaceae</taxon>
        <taxon>Thermogladius</taxon>
    </lineage>
</organism>
<dbReference type="AlphaFoldDB" id="I3TEQ4"/>
<dbReference type="eggNOG" id="arCOG00463">
    <property type="taxonomic scope" value="Archaea"/>
</dbReference>
<evidence type="ECO:0000313" key="2">
    <source>
        <dbReference type="Proteomes" id="UP000005270"/>
    </source>
</evidence>
<dbReference type="PANTHER" id="PTHR37460:SF1">
    <property type="entry name" value="ENDONUCLEASE III"/>
    <property type="match status" value="1"/>
</dbReference>
<accession>I3TEQ4</accession>
<dbReference type="InterPro" id="IPR002837">
    <property type="entry name" value="DUF123"/>
</dbReference>
<dbReference type="KEGG" id="thg:TCELL_0818"/>
<dbReference type="PANTHER" id="PTHR37460">
    <property type="entry name" value="ENDONUCLEASE III"/>
    <property type="match status" value="1"/>
</dbReference>
<dbReference type="InParanoid" id="I3TEQ4"/>
<dbReference type="CDD" id="cd10441">
    <property type="entry name" value="GIY-YIG_COG1833"/>
    <property type="match status" value="1"/>
</dbReference>
<protein>
    <recommendedName>
        <fullName evidence="3">GIY-YIG nuclease family protein</fullName>
    </recommendedName>
</protein>
<name>I3TEQ4_THEC1</name>
<evidence type="ECO:0008006" key="3">
    <source>
        <dbReference type="Google" id="ProtNLM"/>
    </source>
</evidence>
<sequence>MKGLYVLVLALGEDLRVVTRGGRVFDLPRGVYFYVGSARGPGGVESRVRRHISKSKRLFWHIDYVTSNPGARVLGYFAVTGKGIREYVLSTLLSEVFEPVKGFGSSDDPAAVSHMFRCQWSIPECLERVSRTLGGLGVTVKFIRAP</sequence>
<proteinExistence type="predicted"/>
<evidence type="ECO:0000313" key="1">
    <source>
        <dbReference type="EMBL" id="AFK51242.1"/>
    </source>
</evidence>
<reference evidence="1 2" key="1">
    <citation type="journal article" date="2012" name="J. Bacteriol.">
        <title>Complete genome sequence of the hyperthermophilic cellulolytic Crenarchaeon 'Thermogladius cellulolyticus' 1633.</title>
        <authorList>
            <person name="Mardanov A.V."/>
            <person name="Kochetkova T.V."/>
            <person name="Beletsky A.V."/>
            <person name="Bonch-Osmolovskaya E.A."/>
            <person name="Ravin N.V."/>
            <person name="Skryabin K.G."/>
        </authorList>
    </citation>
    <scope>NUCLEOTIDE SEQUENCE [LARGE SCALE GENOMIC DNA]</scope>
    <source>
        <strain evidence="2">DSM 22663 / VKM B-2946 / 1633</strain>
    </source>
</reference>
<dbReference type="EMBL" id="CP003531">
    <property type="protein sequence ID" value="AFK51242.1"/>
    <property type="molecule type" value="Genomic_DNA"/>
</dbReference>
<dbReference type="STRING" id="1184251.TCELL_0818"/>
<dbReference type="Pfam" id="PF01986">
    <property type="entry name" value="DUF123"/>
    <property type="match status" value="1"/>
</dbReference>
<gene>
    <name evidence="1" type="ordered locus">TCELL_0818</name>
</gene>
<dbReference type="RefSeq" id="WP_014737492.1">
    <property type="nucleotide sequence ID" value="NC_017954.1"/>
</dbReference>
<dbReference type="HOGENOM" id="CLU_115699_0_0_2"/>
<dbReference type="Proteomes" id="UP000005270">
    <property type="component" value="Chromosome"/>
</dbReference>
<keyword evidence="2" id="KW-1185">Reference proteome</keyword>
<dbReference type="GeneID" id="13013135"/>